<dbReference type="OrthoDB" id="8196044at2"/>
<name>A0A4Q1VH29_9BRAD</name>
<feature type="transmembrane region" description="Helical" evidence="1">
    <location>
        <begin position="224"/>
        <end position="245"/>
    </location>
</feature>
<dbReference type="RefSeq" id="WP_129268418.1">
    <property type="nucleotide sequence ID" value="NZ_MZXW01000013.1"/>
</dbReference>
<proteinExistence type="predicted"/>
<keyword evidence="1" id="KW-0472">Membrane</keyword>
<dbReference type="Proteomes" id="UP000290819">
    <property type="component" value="Unassembled WGS sequence"/>
</dbReference>
<dbReference type="EMBL" id="MZXW01000013">
    <property type="protein sequence ID" value="RXT50603.1"/>
    <property type="molecule type" value="Genomic_DNA"/>
</dbReference>
<evidence type="ECO:0000256" key="1">
    <source>
        <dbReference type="SAM" id="Phobius"/>
    </source>
</evidence>
<organism evidence="2 3">
    <name type="scientific">Bradyrhizobium betae</name>
    <dbReference type="NCBI Taxonomy" id="244734"/>
    <lineage>
        <taxon>Bacteria</taxon>
        <taxon>Pseudomonadati</taxon>
        <taxon>Pseudomonadota</taxon>
        <taxon>Alphaproteobacteria</taxon>
        <taxon>Hyphomicrobiales</taxon>
        <taxon>Nitrobacteraceae</taxon>
        <taxon>Bradyrhizobium</taxon>
    </lineage>
</organism>
<protein>
    <recommendedName>
        <fullName evidence="4">DUF2029 domain-containing protein</fullName>
    </recommendedName>
</protein>
<feature type="transmembrane region" description="Helical" evidence="1">
    <location>
        <begin position="408"/>
        <end position="426"/>
    </location>
</feature>
<evidence type="ECO:0000313" key="3">
    <source>
        <dbReference type="Proteomes" id="UP000290819"/>
    </source>
</evidence>
<sequence>MSDVTGTARWLGPAAGMAARRNVWLAGLMVLTALLVLGNLVADATLDVRYGWDVRVNCAAVDAHAGGLDPYFVANLKGTKLSYPYLPVTLDLFRPLCASGFVVDHYRIIYLVLAVLCGLLLPGLGRTRASARDVALRVLCALGAFVGFEFVAASGNFAILSGVLTAIALNLLLRPPAPDAWDDGSFPLRLAGAALLGLVTSFKLVFCPVLAALYFLPLPRARKLMLIAVAAFSFALPILVSRLSYPDLFASWLLAIAGQIPNQHAVDIVEINPSLLLLARSLMEHAGLGDSKPAMFATYALAALALVLVPFALSVLRAAGSGSVRGGGSLLARLDRWLIDHPGTAARVTVLAMFALYLSSPRLKEYAFFELALYAAILVVDLPALALAAVLAVALLAPAVISMMGHTIEGNFTLLIIAMTCFWILLLDFRVEPGRLEPENVHP</sequence>
<accession>A0A4Q1VH29</accession>
<feature type="transmembrane region" description="Helical" evidence="1">
    <location>
        <begin position="337"/>
        <end position="359"/>
    </location>
</feature>
<feature type="transmembrane region" description="Helical" evidence="1">
    <location>
        <begin position="23"/>
        <end position="42"/>
    </location>
</feature>
<keyword evidence="1" id="KW-0812">Transmembrane</keyword>
<comment type="caution">
    <text evidence="2">The sequence shown here is derived from an EMBL/GenBank/DDBJ whole genome shotgun (WGS) entry which is preliminary data.</text>
</comment>
<gene>
    <name evidence="2" type="ORF">B5V03_06330</name>
</gene>
<feature type="transmembrane region" description="Helical" evidence="1">
    <location>
        <begin position="191"/>
        <end position="217"/>
    </location>
</feature>
<feature type="transmembrane region" description="Helical" evidence="1">
    <location>
        <begin position="296"/>
        <end position="316"/>
    </location>
</feature>
<keyword evidence="3" id="KW-1185">Reference proteome</keyword>
<reference evidence="2 3" key="1">
    <citation type="submission" date="2017-03" db="EMBL/GenBank/DDBJ databases">
        <authorList>
            <person name="Safronova V.I."/>
            <person name="Sazanova A.L."/>
            <person name="Chirak E.R."/>
        </authorList>
    </citation>
    <scope>NUCLEOTIDE SEQUENCE [LARGE SCALE GENOMIC DNA]</scope>
    <source>
        <strain evidence="2 3">Opo-243</strain>
    </source>
</reference>
<feature type="transmembrane region" description="Helical" evidence="1">
    <location>
        <begin position="371"/>
        <end position="396"/>
    </location>
</feature>
<evidence type="ECO:0000313" key="2">
    <source>
        <dbReference type="EMBL" id="RXT50603.1"/>
    </source>
</evidence>
<dbReference type="AlphaFoldDB" id="A0A4Q1VH29"/>
<evidence type="ECO:0008006" key="4">
    <source>
        <dbReference type="Google" id="ProtNLM"/>
    </source>
</evidence>
<keyword evidence="1" id="KW-1133">Transmembrane helix</keyword>
<feature type="transmembrane region" description="Helical" evidence="1">
    <location>
        <begin position="108"/>
        <end position="126"/>
    </location>
</feature>
<feature type="transmembrane region" description="Helical" evidence="1">
    <location>
        <begin position="138"/>
        <end position="171"/>
    </location>
</feature>